<keyword evidence="4 8" id="KW-1003">Cell membrane</keyword>
<feature type="transmembrane region" description="Helical" evidence="8">
    <location>
        <begin position="253"/>
        <end position="273"/>
    </location>
</feature>
<evidence type="ECO:0000313" key="9">
    <source>
        <dbReference type="EMBL" id="SKB58798.1"/>
    </source>
</evidence>
<evidence type="ECO:0000256" key="5">
    <source>
        <dbReference type="ARBA" id="ARBA00022692"/>
    </source>
</evidence>
<comment type="function">
    <text evidence="8">Uptake of L-lactate across the membrane. Can also transport D-lactate and glycolate.</text>
</comment>
<keyword evidence="10" id="KW-1185">Reference proteome</keyword>
<feature type="transmembrane region" description="Helical" evidence="8">
    <location>
        <begin position="83"/>
        <end position="103"/>
    </location>
</feature>
<evidence type="ECO:0000256" key="1">
    <source>
        <dbReference type="ARBA" id="ARBA00004651"/>
    </source>
</evidence>
<gene>
    <name evidence="9" type="ORF">SAMN05660866_02296</name>
</gene>
<dbReference type="PANTHER" id="PTHR30003:SF0">
    <property type="entry name" value="GLYCOLATE PERMEASE GLCA-RELATED"/>
    <property type="match status" value="1"/>
</dbReference>
<keyword evidence="3 8" id="KW-0813">Transport</keyword>
<reference evidence="10" key="1">
    <citation type="submission" date="2017-02" db="EMBL/GenBank/DDBJ databases">
        <authorList>
            <person name="Varghese N."/>
            <person name="Submissions S."/>
        </authorList>
    </citation>
    <scope>NUCLEOTIDE SEQUENCE [LARGE SCALE GENOMIC DNA]</scope>
    <source>
        <strain evidence="10">DSM 23546</strain>
    </source>
</reference>
<comment type="similarity">
    <text evidence="2 8">Belongs to the lactate permease family.</text>
</comment>
<dbReference type="Proteomes" id="UP000190339">
    <property type="component" value="Unassembled WGS sequence"/>
</dbReference>
<name>A0A1T5CH48_9FLAO</name>
<dbReference type="RefSeq" id="WP_079512741.1">
    <property type="nucleotide sequence ID" value="NZ_FUYL01000006.1"/>
</dbReference>
<feature type="transmembrane region" description="Helical" evidence="8">
    <location>
        <begin position="368"/>
        <end position="392"/>
    </location>
</feature>
<dbReference type="Pfam" id="PF02652">
    <property type="entry name" value="Lactate_perm"/>
    <property type="match status" value="2"/>
</dbReference>
<feature type="transmembrane region" description="Helical" evidence="8">
    <location>
        <begin position="444"/>
        <end position="467"/>
    </location>
</feature>
<dbReference type="GO" id="GO:0005886">
    <property type="term" value="C:plasma membrane"/>
    <property type="evidence" value="ECO:0007669"/>
    <property type="project" value="UniProtKB-SubCell"/>
</dbReference>
<keyword evidence="7 8" id="KW-0472">Membrane</keyword>
<feature type="transmembrane region" description="Helical" evidence="8">
    <location>
        <begin position="404"/>
        <end position="424"/>
    </location>
</feature>
<evidence type="ECO:0000256" key="4">
    <source>
        <dbReference type="ARBA" id="ARBA00022475"/>
    </source>
</evidence>
<evidence type="ECO:0000313" key="10">
    <source>
        <dbReference type="Proteomes" id="UP000190339"/>
    </source>
</evidence>
<evidence type="ECO:0000256" key="8">
    <source>
        <dbReference type="RuleBase" id="RU365092"/>
    </source>
</evidence>
<evidence type="ECO:0000256" key="3">
    <source>
        <dbReference type="ARBA" id="ARBA00022448"/>
    </source>
</evidence>
<feature type="transmembrane region" description="Helical" evidence="8">
    <location>
        <begin position="109"/>
        <end position="128"/>
    </location>
</feature>
<accession>A0A1T5CH48</accession>
<evidence type="ECO:0000256" key="6">
    <source>
        <dbReference type="ARBA" id="ARBA00022989"/>
    </source>
</evidence>
<dbReference type="PANTHER" id="PTHR30003">
    <property type="entry name" value="L-LACTATE PERMEASE"/>
    <property type="match status" value="1"/>
</dbReference>
<proteinExistence type="inferred from homology"/>
<evidence type="ECO:0000256" key="7">
    <source>
        <dbReference type="ARBA" id="ARBA00023136"/>
    </source>
</evidence>
<keyword evidence="5 8" id="KW-0812">Transmembrane</keyword>
<dbReference type="GO" id="GO:0015295">
    <property type="term" value="F:solute:proton symporter activity"/>
    <property type="evidence" value="ECO:0007669"/>
    <property type="project" value="TreeGrafter"/>
</dbReference>
<feature type="transmembrane region" description="Helical" evidence="8">
    <location>
        <begin position="293"/>
        <end position="310"/>
    </location>
</feature>
<feature type="transmembrane region" description="Helical" evidence="8">
    <location>
        <begin position="331"/>
        <end position="348"/>
    </location>
</feature>
<evidence type="ECO:0000256" key="2">
    <source>
        <dbReference type="ARBA" id="ARBA00010100"/>
    </source>
</evidence>
<dbReference type="OrthoDB" id="9761056at2"/>
<dbReference type="STRING" id="561365.SAMN05660866_02296"/>
<dbReference type="AlphaFoldDB" id="A0A1T5CH48"/>
<feature type="transmembrane region" description="Helical" evidence="8">
    <location>
        <begin position="166"/>
        <end position="185"/>
    </location>
</feature>
<feature type="transmembrane region" description="Helical" evidence="8">
    <location>
        <begin position="135"/>
        <end position="154"/>
    </location>
</feature>
<feature type="transmembrane region" description="Helical" evidence="8">
    <location>
        <begin position="206"/>
        <end position="223"/>
    </location>
</feature>
<sequence length="470" mass="51623">MEHLILIIAFIGLLVGVFLLKRLWLGALFALGLVILGKTYPAGLYVPIANGLIITAELGLLIFGAYLFYNLLSAHRHFKEFDVFLNSFSSKLSVVIILCWFMGSFMEGIAGFGIPAMLIAPLMLALGFKPITSIILPLAANTTAVAFGALGTPLKIGLGIFSSGDMVLYTLLLNSLPALMMPFVLAFLYSKTEQVKINWPKERKKLLGAGVCFVVPYFITGLFTVEYPSAIAGFIGLILFVSIFIPKKETPKLSFWWNSFYPYLLFVGLLLTAKFLMSGYTFKWNGDLKEIPLYQPGLVFVFAGLVYLIIKNYKSLSLHILTETKRTISRIYKPITTILLLVCFVQLINPELNGLMQGLLTDNPKLSIPLIALAGVGGSFVTGSATMSNLLLGNSIQTFASMTLSTPLLLALLHTGSAVGNAISLQNIIMVKSVIQQPVREEKIVSYNLITVSLYMTLSMLIAVLLVRYR</sequence>
<dbReference type="EMBL" id="FUYL01000006">
    <property type="protein sequence ID" value="SKB58798.1"/>
    <property type="molecule type" value="Genomic_DNA"/>
</dbReference>
<dbReference type="InterPro" id="IPR003804">
    <property type="entry name" value="Lactate_perm"/>
</dbReference>
<protein>
    <recommendedName>
        <fullName evidence="8">L-lactate permease</fullName>
    </recommendedName>
</protein>
<keyword evidence="6 8" id="KW-1133">Transmembrane helix</keyword>
<feature type="transmembrane region" description="Helical" evidence="8">
    <location>
        <begin position="48"/>
        <end position="71"/>
    </location>
</feature>
<comment type="subcellular location">
    <subcellularLocation>
        <location evidence="1 8">Cell membrane</location>
        <topology evidence="1 8">Multi-pass membrane protein</topology>
    </subcellularLocation>
</comment>
<feature type="transmembrane region" description="Helical" evidence="8">
    <location>
        <begin position="7"/>
        <end position="36"/>
    </location>
</feature>
<organism evidence="9 10">
    <name type="scientific">Maribacter arcticus</name>
    <dbReference type="NCBI Taxonomy" id="561365"/>
    <lineage>
        <taxon>Bacteria</taxon>
        <taxon>Pseudomonadati</taxon>
        <taxon>Bacteroidota</taxon>
        <taxon>Flavobacteriia</taxon>
        <taxon>Flavobacteriales</taxon>
        <taxon>Flavobacteriaceae</taxon>
        <taxon>Maribacter</taxon>
    </lineage>
</organism>
<dbReference type="GO" id="GO:0015129">
    <property type="term" value="F:lactate transmembrane transporter activity"/>
    <property type="evidence" value="ECO:0007669"/>
    <property type="project" value="UniProtKB-UniRule"/>
</dbReference>
<feature type="transmembrane region" description="Helical" evidence="8">
    <location>
        <begin position="229"/>
        <end position="246"/>
    </location>
</feature>